<organism evidence="3">
    <name type="scientific">Cyanothece sp. (strain PCC 7425 / ATCC 29141)</name>
    <dbReference type="NCBI Taxonomy" id="395961"/>
    <lineage>
        <taxon>Bacteria</taxon>
        <taxon>Bacillati</taxon>
        <taxon>Cyanobacteriota</taxon>
        <taxon>Cyanophyceae</taxon>
        <taxon>Gomontiellales</taxon>
        <taxon>Cyanothecaceae</taxon>
        <taxon>Cyanothece</taxon>
    </lineage>
</organism>
<sequence length="248" mass="27935">MSTSFAQSAIALLIDLAERGEIDPWDVRVIDVFDRCLTELAAQNQQDLSHSGQAFLCASMLVLLKSDSLEIVTVEEAEDGVAELLEDLPLPPEAKIPLHPEKYLHRRAAAPPPQKRRVTLVELISHLELIAATLEQPQPQRSRRAQRPGRTPSSLKAITQLAHQENLVEIATEVEHFLSQYWLNFSSSPEATEPEWLALETLLEHKQDRVGVFWALLYLCSQSKVELCQTQFYQDLKLRPLLDTVGVA</sequence>
<accession>B8HSN9</accession>
<dbReference type="AlphaFoldDB" id="B8HSN9"/>
<gene>
    <name evidence="3" type="ordered locus">Cyan7425_3703</name>
</gene>
<dbReference type="Gene3D" id="6.10.250.2410">
    <property type="match status" value="1"/>
</dbReference>
<keyword evidence="1" id="KW-0159">Chromosome partition</keyword>
<proteinExistence type="predicted"/>
<dbReference type="GO" id="GO:0007059">
    <property type="term" value="P:chromosome segregation"/>
    <property type="evidence" value="ECO:0007669"/>
    <property type="project" value="UniProtKB-KW"/>
</dbReference>
<protein>
    <recommendedName>
        <fullName evidence="2">Segregation and condensation protein A</fullName>
    </recommendedName>
</protein>
<dbReference type="HOGENOM" id="CLU_070251_1_1_3"/>
<dbReference type="EMBL" id="CP001344">
    <property type="protein sequence ID" value="ACL46022.1"/>
    <property type="molecule type" value="Genomic_DNA"/>
</dbReference>
<dbReference type="KEGG" id="cyn:Cyan7425_3703"/>
<evidence type="ECO:0000256" key="2">
    <source>
        <dbReference type="ARBA" id="ARBA00044777"/>
    </source>
</evidence>
<reference evidence="3" key="1">
    <citation type="submission" date="2009-01" db="EMBL/GenBank/DDBJ databases">
        <title>Complete sequence of chromosome Cyanothece sp. PCC 7425.</title>
        <authorList>
            <consortium name="US DOE Joint Genome Institute"/>
            <person name="Lucas S."/>
            <person name="Copeland A."/>
            <person name="Lapidus A."/>
            <person name="Glavina del Rio T."/>
            <person name="Dalin E."/>
            <person name="Tice H."/>
            <person name="Bruce D."/>
            <person name="Goodwin L."/>
            <person name="Pitluck S."/>
            <person name="Sims D."/>
            <person name="Meineke L."/>
            <person name="Brettin T."/>
            <person name="Detter J.C."/>
            <person name="Han C."/>
            <person name="Larimer F."/>
            <person name="Land M."/>
            <person name="Hauser L."/>
            <person name="Kyrpides N."/>
            <person name="Ovchinnikova G."/>
            <person name="Liberton M."/>
            <person name="Stoeckel J."/>
            <person name="Banerjee A."/>
            <person name="Singh A."/>
            <person name="Page L."/>
            <person name="Sato H."/>
            <person name="Zhao L."/>
            <person name="Sherman L."/>
            <person name="Pakrasi H."/>
            <person name="Richardson P."/>
        </authorList>
    </citation>
    <scope>NUCLEOTIDE SEQUENCE</scope>
    <source>
        <strain evidence="3">PCC 7425</strain>
    </source>
</reference>
<dbReference type="eggNOG" id="COG1354">
    <property type="taxonomic scope" value="Bacteria"/>
</dbReference>
<dbReference type="PANTHER" id="PTHR33969">
    <property type="entry name" value="SEGREGATION AND CONDENSATION PROTEIN A"/>
    <property type="match status" value="1"/>
</dbReference>
<dbReference type="PANTHER" id="PTHR33969:SF2">
    <property type="entry name" value="SEGREGATION AND CONDENSATION PROTEIN A"/>
    <property type="match status" value="1"/>
</dbReference>
<evidence type="ECO:0000256" key="1">
    <source>
        <dbReference type="ARBA" id="ARBA00022829"/>
    </source>
</evidence>
<name>B8HSN9_CYAP4</name>
<dbReference type="InterPro" id="IPR003768">
    <property type="entry name" value="ScpA"/>
</dbReference>
<dbReference type="OrthoDB" id="425117at2"/>
<evidence type="ECO:0000313" key="3">
    <source>
        <dbReference type="EMBL" id="ACL46022.1"/>
    </source>
</evidence>
<dbReference type="Pfam" id="PF02616">
    <property type="entry name" value="SMC_ScpA"/>
    <property type="match status" value="1"/>
</dbReference>
<dbReference type="STRING" id="395961.Cyan7425_3703"/>